<dbReference type="InterPro" id="IPR009097">
    <property type="entry name" value="Cyclic_Pdiesterase"/>
</dbReference>
<dbReference type="GO" id="GO:0016874">
    <property type="term" value="F:ligase activity"/>
    <property type="evidence" value="ECO:0007669"/>
    <property type="project" value="UniProtKB-KW"/>
</dbReference>
<comment type="caution">
    <text evidence="1">The sequence shown here is derived from an EMBL/GenBank/DDBJ whole genome shotgun (WGS) entry which is preliminary data.</text>
</comment>
<reference evidence="1 2" key="1">
    <citation type="submission" date="2023-06" db="EMBL/GenBank/DDBJ databases">
        <title>Draft genome sequence of Novosphingobium sp. strain IK01.</title>
        <authorList>
            <person name="Hatamoto M."/>
            <person name="Ikarashi T."/>
            <person name="Yamaguchi T."/>
        </authorList>
    </citation>
    <scope>NUCLEOTIDE SEQUENCE [LARGE SCALE GENOMIC DNA]</scope>
    <source>
        <strain evidence="1 2">IK01</strain>
    </source>
</reference>
<gene>
    <name evidence="1" type="ORF">NUTIK01_13310</name>
</gene>
<dbReference type="Proteomes" id="UP001187221">
    <property type="component" value="Unassembled WGS sequence"/>
</dbReference>
<protein>
    <submittedName>
        <fullName evidence="1">2'-5' RNA ligase family protein</fullName>
    </submittedName>
</protein>
<dbReference type="Gene3D" id="3.90.1140.10">
    <property type="entry name" value="Cyclic phosphodiesterase"/>
    <property type="match status" value="1"/>
</dbReference>
<evidence type="ECO:0000313" key="2">
    <source>
        <dbReference type="Proteomes" id="UP001187221"/>
    </source>
</evidence>
<dbReference type="SUPFAM" id="SSF55144">
    <property type="entry name" value="LigT-like"/>
    <property type="match status" value="1"/>
</dbReference>
<organism evidence="1 2">
    <name type="scientific">Novosphingobium pituita</name>
    <dbReference type="NCBI Taxonomy" id="3056842"/>
    <lineage>
        <taxon>Bacteria</taxon>
        <taxon>Pseudomonadati</taxon>
        <taxon>Pseudomonadota</taxon>
        <taxon>Alphaproteobacteria</taxon>
        <taxon>Sphingomonadales</taxon>
        <taxon>Sphingomonadaceae</taxon>
        <taxon>Novosphingobium</taxon>
    </lineage>
</organism>
<evidence type="ECO:0000313" key="1">
    <source>
        <dbReference type="EMBL" id="GMM60554.1"/>
    </source>
</evidence>
<dbReference type="EMBL" id="BTFW01000001">
    <property type="protein sequence ID" value="GMM60554.1"/>
    <property type="molecule type" value="Genomic_DNA"/>
</dbReference>
<keyword evidence="1" id="KW-0436">Ligase</keyword>
<proteinExistence type="predicted"/>
<accession>A0ABQ6P806</accession>
<dbReference type="Pfam" id="PF13563">
    <property type="entry name" value="2_5_RNA_ligase2"/>
    <property type="match status" value="1"/>
</dbReference>
<sequence>MNRNDTGPAPRALHVQPLSQTQAQTQTPSQAPAQPPSQALIVTAQLPHGLFSRLEGLRRAHYPPARNHVPVHVTLFHALPPSSLGEVRGLLARAARGAPPAAQTRGVFDMGRGTGIAIASPALADLREELGHALHGLLSAQDQGTLRFHVTVQAKVDRAEARALQAQLQAGWRDEAFAFPALALHRLVPRPGGGAGWDTLGEWPFRGHR</sequence>
<keyword evidence="2" id="KW-1185">Reference proteome</keyword>
<name>A0ABQ6P806_9SPHN</name>
<dbReference type="RefSeq" id="WP_317974343.1">
    <property type="nucleotide sequence ID" value="NZ_BTFW01000001.1"/>
</dbReference>